<dbReference type="Proteomes" id="UP000009011">
    <property type="component" value="Chromosome"/>
</dbReference>
<gene>
    <name evidence="4" type="ordered locus">MROS_1806</name>
</gene>
<dbReference type="InterPro" id="IPR050259">
    <property type="entry name" value="SDR"/>
</dbReference>
<evidence type="ECO:0000313" key="5">
    <source>
        <dbReference type="Proteomes" id="UP000009011"/>
    </source>
</evidence>
<dbReference type="InterPro" id="IPR036291">
    <property type="entry name" value="NAD(P)-bd_dom_sf"/>
</dbReference>
<dbReference type="HOGENOM" id="CLU_010194_2_10_10"/>
<dbReference type="STRING" id="1191523.MROS_1806"/>
<dbReference type="PRINTS" id="PR00081">
    <property type="entry name" value="GDHRDH"/>
</dbReference>
<evidence type="ECO:0000256" key="2">
    <source>
        <dbReference type="ARBA" id="ARBA00023002"/>
    </source>
</evidence>
<dbReference type="GO" id="GO:0016491">
    <property type="term" value="F:oxidoreductase activity"/>
    <property type="evidence" value="ECO:0007669"/>
    <property type="project" value="UniProtKB-KW"/>
</dbReference>
<dbReference type="SMART" id="SM00822">
    <property type="entry name" value="PKS_KR"/>
    <property type="match status" value="1"/>
</dbReference>
<proteinExistence type="inferred from homology"/>
<dbReference type="PANTHER" id="PTHR42879">
    <property type="entry name" value="3-OXOACYL-(ACYL-CARRIER-PROTEIN) REDUCTASE"/>
    <property type="match status" value="1"/>
</dbReference>
<dbReference type="InterPro" id="IPR020904">
    <property type="entry name" value="Sc_DH/Rdtase_CS"/>
</dbReference>
<evidence type="ECO:0000313" key="4">
    <source>
        <dbReference type="EMBL" id="AFN75039.1"/>
    </source>
</evidence>
<evidence type="ECO:0000256" key="1">
    <source>
        <dbReference type="ARBA" id="ARBA00006484"/>
    </source>
</evidence>
<sequence length="249" mass="27334">MIDLKNRVAVITGGSRGIGEACVRYFTQANGRVAFTYKNSAERAKQLETRLQGKAKAYRTDMESETEIFRMVERAAEDFGGIDILVHNAGIWNDGPIDRLTLEKWNEIIRINLTSAFLFSKAVLPFMKKNRYGRIILISSTAGQRGEAFHSHYAATKGGMISFTKSLAVELAKFNITVNSVAPGWVDTEMNNEVFADKKYKQEIINSIPLGRIATAEDVAGPVLFLASDLAGHINGEILNVNGGSVLCG</sequence>
<dbReference type="SUPFAM" id="SSF51735">
    <property type="entry name" value="NAD(P)-binding Rossmann-fold domains"/>
    <property type="match status" value="1"/>
</dbReference>
<dbReference type="KEGG" id="mro:MROS_1806"/>
<dbReference type="Gene3D" id="3.40.50.720">
    <property type="entry name" value="NAD(P)-binding Rossmann-like Domain"/>
    <property type="match status" value="1"/>
</dbReference>
<accession>I6ZSN3</accession>
<keyword evidence="5" id="KW-1185">Reference proteome</keyword>
<dbReference type="RefSeq" id="WP_014856471.1">
    <property type="nucleotide sequence ID" value="NC_018178.1"/>
</dbReference>
<reference evidence="4 5" key="1">
    <citation type="journal article" date="2013" name="PLoS ONE">
        <title>Genomic analysis of Melioribacter roseus, facultatively anaerobic organotrophic bacterium representing a novel deep lineage within Bacteriodetes/Chlorobi group.</title>
        <authorList>
            <person name="Kadnikov V.V."/>
            <person name="Mardanov A.V."/>
            <person name="Podosokorskaya O.A."/>
            <person name="Gavrilov S.N."/>
            <person name="Kublanov I.V."/>
            <person name="Beletsky A.V."/>
            <person name="Bonch-Osmolovskaya E.A."/>
            <person name="Ravin N.V."/>
        </authorList>
    </citation>
    <scope>NUCLEOTIDE SEQUENCE [LARGE SCALE GENOMIC DNA]</scope>
    <source>
        <strain evidence="5">JCM 17771 / P3M-2</strain>
    </source>
</reference>
<evidence type="ECO:0000259" key="3">
    <source>
        <dbReference type="SMART" id="SM00822"/>
    </source>
</evidence>
<dbReference type="PATRIC" id="fig|1191523.3.peg.1917"/>
<dbReference type="AlphaFoldDB" id="I6ZSN3"/>
<dbReference type="PRINTS" id="PR00080">
    <property type="entry name" value="SDRFAMILY"/>
</dbReference>
<dbReference type="Pfam" id="PF13561">
    <property type="entry name" value="adh_short_C2"/>
    <property type="match status" value="1"/>
</dbReference>
<dbReference type="PANTHER" id="PTHR42879:SF2">
    <property type="entry name" value="3-OXOACYL-[ACYL-CARRIER-PROTEIN] REDUCTASE FABG"/>
    <property type="match status" value="1"/>
</dbReference>
<keyword evidence="2" id="KW-0560">Oxidoreductase</keyword>
<dbReference type="eggNOG" id="COG1028">
    <property type="taxonomic scope" value="Bacteria"/>
</dbReference>
<dbReference type="FunFam" id="3.40.50.720:FF:000173">
    <property type="entry name" value="3-oxoacyl-[acyl-carrier protein] reductase"/>
    <property type="match status" value="1"/>
</dbReference>
<protein>
    <submittedName>
        <fullName evidence="4">Putative oxidoreductase</fullName>
    </submittedName>
</protein>
<comment type="similarity">
    <text evidence="1">Belongs to the short-chain dehydrogenases/reductases (SDR) family.</text>
</comment>
<dbReference type="InterPro" id="IPR057326">
    <property type="entry name" value="KR_dom"/>
</dbReference>
<dbReference type="InterPro" id="IPR002347">
    <property type="entry name" value="SDR_fam"/>
</dbReference>
<dbReference type="NCBIfam" id="NF005559">
    <property type="entry name" value="PRK07231.1"/>
    <property type="match status" value="1"/>
</dbReference>
<dbReference type="OrthoDB" id="597477at2"/>
<dbReference type="NCBIfam" id="NF009466">
    <property type="entry name" value="PRK12826.1-2"/>
    <property type="match status" value="1"/>
</dbReference>
<name>I6ZSN3_MELRP</name>
<dbReference type="EMBL" id="CP003557">
    <property type="protein sequence ID" value="AFN75039.1"/>
    <property type="molecule type" value="Genomic_DNA"/>
</dbReference>
<organism evidence="4 5">
    <name type="scientific">Melioribacter roseus (strain DSM 23840 / JCM 17771 / VKM B-2668 / P3M-2)</name>
    <dbReference type="NCBI Taxonomy" id="1191523"/>
    <lineage>
        <taxon>Bacteria</taxon>
        <taxon>Pseudomonadati</taxon>
        <taxon>Ignavibacteriota</taxon>
        <taxon>Ignavibacteria</taxon>
        <taxon>Ignavibacteriales</taxon>
        <taxon>Melioribacteraceae</taxon>
        <taxon>Melioribacter</taxon>
    </lineage>
</organism>
<dbReference type="PROSITE" id="PS00061">
    <property type="entry name" value="ADH_SHORT"/>
    <property type="match status" value="1"/>
</dbReference>
<dbReference type="GO" id="GO:0032787">
    <property type="term" value="P:monocarboxylic acid metabolic process"/>
    <property type="evidence" value="ECO:0007669"/>
    <property type="project" value="UniProtKB-ARBA"/>
</dbReference>
<feature type="domain" description="Ketoreductase" evidence="3">
    <location>
        <begin position="7"/>
        <end position="188"/>
    </location>
</feature>